<sequence>MNCKSFLIAFFTYLAITLYTHYTNWALAEELYTVRSISVDAFAETPSAAKVKAVADGRRIAFERLMNRLLPLNLTKTLEEQSDRTLDNLIIGFEVANENSSSMRYVARLSFTFDPVLVRNFLVYNNLSFAETCSLPVLVIPLLDSNDGPILWEESNLFRKAWVKALIETGLVPIIVPRGNIFDINGLSTENAIVGDQKVLTNFARSYGARDAVVVVAKPSNKSIALFVRRIGPFGFSSTMRQNILVDEGEYNYDALVQHAISMIEESWKSDNLIQGKLESQITATVPIDNIQQWVALRKVLDKTIVLLKYDVIQLTKKNALINLRIRGTVKQLRIALEQQNLRIISVGDKYIIVPFYL</sequence>
<evidence type="ECO:0008006" key="3">
    <source>
        <dbReference type="Google" id="ProtNLM"/>
    </source>
</evidence>
<reference evidence="1 2" key="1">
    <citation type="journal article" date="2012" name="Proc. Natl. Acad. Sci. U.S.A.">
        <title>Genome streamlining and chemical defense in a coral reef symbiosis.</title>
        <authorList>
            <person name="Kwan J.C."/>
            <person name="Donia M.S."/>
            <person name="Han A.W."/>
            <person name="Hirose E."/>
            <person name="Haygood M.G."/>
            <person name="Schmidt E.W."/>
        </authorList>
    </citation>
    <scope>NUCLEOTIDE SEQUENCE [LARGE SCALE GENOMIC DNA]</scope>
    <source>
        <strain evidence="1 2">L2</strain>
    </source>
</reference>
<dbReference type="KEGG" id="thal:A1OE_1290"/>
<accession>K7Z5V8</accession>
<dbReference type="InterPro" id="IPR018642">
    <property type="entry name" value="DUF2066"/>
</dbReference>
<proteinExistence type="predicted"/>
<organism evidence="1 2">
    <name type="scientific">Candidatus Endolissoclinum faulkneri L2</name>
    <dbReference type="NCBI Taxonomy" id="1193729"/>
    <lineage>
        <taxon>Bacteria</taxon>
        <taxon>Pseudomonadati</taxon>
        <taxon>Pseudomonadota</taxon>
        <taxon>Alphaproteobacteria</taxon>
        <taxon>Rhodospirillales</taxon>
        <taxon>Rhodospirillaceae</taxon>
        <taxon>Candidatus Endolissoclinum</taxon>
    </lineage>
</organism>
<evidence type="ECO:0000313" key="2">
    <source>
        <dbReference type="Proteomes" id="UP000010077"/>
    </source>
</evidence>
<evidence type="ECO:0000313" key="1">
    <source>
        <dbReference type="EMBL" id="AFX99463.1"/>
    </source>
</evidence>
<gene>
    <name evidence="1" type="ORF">A1OE_1290</name>
</gene>
<dbReference type="EMBL" id="CP003539">
    <property type="protein sequence ID" value="AFX99463.1"/>
    <property type="molecule type" value="Genomic_DNA"/>
</dbReference>
<dbReference type="HOGENOM" id="CLU_046235_0_0_5"/>
<dbReference type="STRING" id="1193729.A1OE_1290"/>
<name>K7Z5V8_9PROT</name>
<dbReference type="OrthoDB" id="7928976at2"/>
<dbReference type="AlphaFoldDB" id="K7Z5V8"/>
<dbReference type="RefSeq" id="WP_015088961.1">
    <property type="nucleotide sequence ID" value="NC_019566.1"/>
</dbReference>
<dbReference type="eggNOG" id="COG3249">
    <property type="taxonomic scope" value="Bacteria"/>
</dbReference>
<dbReference type="Proteomes" id="UP000010077">
    <property type="component" value="Chromosome"/>
</dbReference>
<keyword evidence="2" id="KW-1185">Reference proteome</keyword>
<protein>
    <recommendedName>
        <fullName evidence="3">DUF2066 domain-containing protein</fullName>
    </recommendedName>
</protein>
<dbReference type="Pfam" id="PF09839">
    <property type="entry name" value="DUF2066"/>
    <property type="match status" value="1"/>
</dbReference>